<accession>A0ABS9D044</accession>
<feature type="domain" description="DUF6538" evidence="1">
    <location>
        <begin position="19"/>
        <end position="72"/>
    </location>
</feature>
<dbReference type="EMBL" id="JAKGAQ010000003">
    <property type="protein sequence ID" value="MCF2871979.1"/>
    <property type="molecule type" value="Genomic_DNA"/>
</dbReference>
<dbReference type="InterPro" id="IPR046668">
    <property type="entry name" value="DUF6538"/>
</dbReference>
<keyword evidence="3" id="KW-1185">Reference proteome</keyword>
<reference evidence="2 3" key="1">
    <citation type="submission" date="2022-01" db="EMBL/GenBank/DDBJ databases">
        <title>Octadecabacter sp. nov., isolated from a marine alga.</title>
        <authorList>
            <person name="Jin M.S."/>
            <person name="Kim H.M."/>
            <person name="Han D.M."/>
            <person name="Jung J.J."/>
            <person name="Jeon C.O."/>
        </authorList>
    </citation>
    <scope>NUCLEOTIDE SEQUENCE [LARGE SCALE GENOMIC DNA]</scope>
    <source>
        <strain evidence="2 3">G9-8</strain>
    </source>
</reference>
<comment type="caution">
    <text evidence="2">The sequence shown here is derived from an EMBL/GenBank/DDBJ whole genome shotgun (WGS) entry which is preliminary data.</text>
</comment>
<dbReference type="Proteomes" id="UP001200557">
    <property type="component" value="Unassembled WGS sequence"/>
</dbReference>
<evidence type="ECO:0000313" key="3">
    <source>
        <dbReference type="Proteomes" id="UP001200557"/>
    </source>
</evidence>
<dbReference type="RefSeq" id="WP_336247108.1">
    <property type="nucleotide sequence ID" value="NZ_JAKGAQ010000003.1"/>
</dbReference>
<evidence type="ECO:0000259" key="1">
    <source>
        <dbReference type="Pfam" id="PF20172"/>
    </source>
</evidence>
<protein>
    <recommendedName>
        <fullName evidence="1">DUF6538 domain-containing protein</fullName>
    </recommendedName>
</protein>
<evidence type="ECO:0000313" key="2">
    <source>
        <dbReference type="EMBL" id="MCF2871979.1"/>
    </source>
</evidence>
<sequence>MKRETFRAPDPANPDRYHKLRGRRWHYVRRVPTHLAGWDPRGVIQLSLQTTSLEVARIKRDAIEKADDLYWSGVTDANSSVALGSSMAGGANIIAALSSFAGGDSAWARGNGSTASTFDVSVEEETSLNAETVHEAETVDYFAFSDAGVVSAYDYDFFV</sequence>
<gene>
    <name evidence="2" type="ORF">L0664_12950</name>
</gene>
<proteinExistence type="predicted"/>
<organism evidence="2 3">
    <name type="scientific">Octadecabacter dasysiphoniae</name>
    <dbReference type="NCBI Taxonomy" id="2909341"/>
    <lineage>
        <taxon>Bacteria</taxon>
        <taxon>Pseudomonadati</taxon>
        <taxon>Pseudomonadota</taxon>
        <taxon>Alphaproteobacteria</taxon>
        <taxon>Rhodobacterales</taxon>
        <taxon>Roseobacteraceae</taxon>
        <taxon>Octadecabacter</taxon>
    </lineage>
</organism>
<dbReference type="Pfam" id="PF20172">
    <property type="entry name" value="DUF6538"/>
    <property type="match status" value="1"/>
</dbReference>
<name>A0ABS9D044_9RHOB</name>